<evidence type="ECO:0000313" key="3">
    <source>
        <dbReference type="EMBL" id="HCY82748.1"/>
    </source>
</evidence>
<organism evidence="3 4">
    <name type="scientific">Xanthomarina gelatinilytica</name>
    <dbReference type="NCBI Taxonomy" id="1137281"/>
    <lineage>
        <taxon>Bacteria</taxon>
        <taxon>Pseudomonadati</taxon>
        <taxon>Bacteroidota</taxon>
        <taxon>Flavobacteriia</taxon>
        <taxon>Flavobacteriales</taxon>
        <taxon>Flavobacteriaceae</taxon>
        <taxon>Xanthomarina</taxon>
    </lineage>
</organism>
<sequence>MSQTVTSTVKHSIISDFKEITKIRLSVSVVFSSLAGYLLGVETVNYTTLLLLAFGGYFMVGASNAFNQIIA</sequence>
<gene>
    <name evidence="3" type="ORF">DHV22_14725</name>
</gene>
<protein>
    <submittedName>
        <fullName evidence="3">Protoheme IX farnesyltransferase</fullName>
    </submittedName>
</protein>
<keyword evidence="2" id="KW-0472">Membrane</keyword>
<keyword evidence="2" id="KW-0812">Transmembrane</keyword>
<feature type="transmembrane region" description="Helical" evidence="2">
    <location>
        <begin position="46"/>
        <end position="66"/>
    </location>
</feature>
<dbReference type="Proteomes" id="UP000263268">
    <property type="component" value="Unassembled WGS sequence"/>
</dbReference>
<reference evidence="3 4" key="1">
    <citation type="journal article" date="2018" name="Nat. Biotechnol.">
        <title>A standardized bacterial taxonomy based on genome phylogeny substantially revises the tree of life.</title>
        <authorList>
            <person name="Parks D.H."/>
            <person name="Chuvochina M."/>
            <person name="Waite D.W."/>
            <person name="Rinke C."/>
            <person name="Skarshewski A."/>
            <person name="Chaumeil P.A."/>
            <person name="Hugenholtz P."/>
        </authorList>
    </citation>
    <scope>NUCLEOTIDE SEQUENCE [LARGE SCALE GENOMIC DNA]</scope>
    <source>
        <strain evidence="3">UBA10227</strain>
    </source>
</reference>
<dbReference type="PANTHER" id="PTHR43448:SF2">
    <property type="entry name" value="PROTOHEME IX FARNESYLTRANSFERASE, MITOCHONDRIAL"/>
    <property type="match status" value="1"/>
</dbReference>
<evidence type="ECO:0000256" key="1">
    <source>
        <dbReference type="ARBA" id="ARBA00022679"/>
    </source>
</evidence>
<feature type="non-terminal residue" evidence="3">
    <location>
        <position position="71"/>
    </location>
</feature>
<dbReference type="GO" id="GO:0016740">
    <property type="term" value="F:transferase activity"/>
    <property type="evidence" value="ECO:0007669"/>
    <property type="project" value="UniProtKB-KW"/>
</dbReference>
<keyword evidence="1 3" id="KW-0808">Transferase</keyword>
<keyword evidence="2" id="KW-1133">Transmembrane helix</keyword>
<dbReference type="EMBL" id="DPRK01000232">
    <property type="protein sequence ID" value="HCY82748.1"/>
    <property type="molecule type" value="Genomic_DNA"/>
</dbReference>
<feature type="transmembrane region" description="Helical" evidence="2">
    <location>
        <begin position="21"/>
        <end position="40"/>
    </location>
</feature>
<name>A0A3D6BUT5_9FLAO</name>
<comment type="caution">
    <text evidence="3">The sequence shown here is derived from an EMBL/GenBank/DDBJ whole genome shotgun (WGS) entry which is preliminary data.</text>
</comment>
<evidence type="ECO:0000256" key="2">
    <source>
        <dbReference type="SAM" id="Phobius"/>
    </source>
</evidence>
<proteinExistence type="predicted"/>
<dbReference type="AlphaFoldDB" id="A0A3D6BUT5"/>
<dbReference type="InterPro" id="IPR006369">
    <property type="entry name" value="Protohaem_IX_farnesylTrfase"/>
</dbReference>
<accession>A0A3D6BUT5</accession>
<evidence type="ECO:0000313" key="4">
    <source>
        <dbReference type="Proteomes" id="UP000263268"/>
    </source>
</evidence>
<dbReference type="PANTHER" id="PTHR43448">
    <property type="entry name" value="PROTOHEME IX FARNESYLTRANSFERASE, MITOCHONDRIAL"/>
    <property type="match status" value="1"/>
</dbReference>